<organism evidence="1 2">
    <name type="scientific">Alicyclobacillus ferrooxydans</name>
    <dbReference type="NCBI Taxonomy" id="471514"/>
    <lineage>
        <taxon>Bacteria</taxon>
        <taxon>Bacillati</taxon>
        <taxon>Bacillota</taxon>
        <taxon>Bacilli</taxon>
        <taxon>Bacillales</taxon>
        <taxon>Alicyclobacillaceae</taxon>
        <taxon>Alicyclobacillus</taxon>
    </lineage>
</organism>
<gene>
    <name evidence="1" type="ORF">AN477_00110</name>
</gene>
<accession>A0A0P9F2X9</accession>
<dbReference type="EMBL" id="LJCO01000005">
    <property type="protein sequence ID" value="KPV45777.1"/>
    <property type="molecule type" value="Genomic_DNA"/>
</dbReference>
<dbReference type="AlphaFoldDB" id="A0A0P9F2X9"/>
<dbReference type="RefSeq" id="WP_054967165.1">
    <property type="nucleotide sequence ID" value="NZ_LJCO01000005.1"/>
</dbReference>
<dbReference type="PATRIC" id="fig|471514.4.peg.4442"/>
<proteinExistence type="predicted"/>
<protein>
    <recommendedName>
        <fullName evidence="3">HTH merR-type domain-containing protein</fullName>
    </recommendedName>
</protein>
<dbReference type="Proteomes" id="UP000050482">
    <property type="component" value="Unassembled WGS sequence"/>
</dbReference>
<reference evidence="1 2" key="1">
    <citation type="submission" date="2015-09" db="EMBL/GenBank/DDBJ databases">
        <title>Draft genome sequence of Alicyclobacillus ferrooxydans DSM 22381.</title>
        <authorList>
            <person name="Hemp J."/>
        </authorList>
    </citation>
    <scope>NUCLEOTIDE SEQUENCE [LARGE SCALE GENOMIC DNA]</scope>
    <source>
        <strain evidence="1 2">TC-34</strain>
    </source>
</reference>
<name>A0A0P9F2X9_9BACL</name>
<comment type="caution">
    <text evidence="1">The sequence shown here is derived from an EMBL/GenBank/DDBJ whole genome shotgun (WGS) entry which is preliminary data.</text>
</comment>
<evidence type="ECO:0000313" key="2">
    <source>
        <dbReference type="Proteomes" id="UP000050482"/>
    </source>
</evidence>
<dbReference type="Gene3D" id="1.10.1660.10">
    <property type="match status" value="1"/>
</dbReference>
<keyword evidence="2" id="KW-1185">Reference proteome</keyword>
<dbReference type="OrthoDB" id="9429461at2"/>
<evidence type="ECO:0000313" key="1">
    <source>
        <dbReference type="EMBL" id="KPV45777.1"/>
    </source>
</evidence>
<sequence>MTDSDLQFLPRWTTKQAADMANISNQMIRKYAQVLSSECNYEFQTINGRDRRYCDHDITLFIEMKRLSDETGMVITHIAQMVYDMYSVSDDEDSRYAESEIAASEESTDIEPRYPDDLSAIVTRASRQFWQAAREEIVQDVRGVIREEVRAELQTEMDGLKQHLTHELQAVRDEVAASHEQERKPWWKFGK</sequence>
<evidence type="ECO:0008006" key="3">
    <source>
        <dbReference type="Google" id="ProtNLM"/>
    </source>
</evidence>